<keyword evidence="2" id="KW-1185">Reference proteome</keyword>
<dbReference type="AlphaFoldDB" id="A0A2H1EB24"/>
<evidence type="ECO:0000313" key="2">
    <source>
        <dbReference type="Proteomes" id="UP000231564"/>
    </source>
</evidence>
<sequence>MKKGIITTIIIIILGFIAYQAYVFTSTNEDNINPIYLIPKDAVFIIDTERPIDTWDEISHSTIWKHLQQNSYFRGVTESLHNLDQTFKEQQQLIQFLGERNLLISVHVYKPKKYGLFYTVDLQKLSKLEFLKNNISKLAGNNFNVTKRKYHNHEITELYDRKKRETLYISFIKNQLIASYTHILVENAIDQYAVPIIGRDLNFIEINQEVTRDGFFKLFIQYKYLKNYLSCFSNKINLKPLNVIQNSWLYSGFDVGLKESVLIQAEGHTNFKPSSDSYLQALQKSGKGERTIANIAPKNTALYLSFAFDSFKDFHDNFEALNEENQESFEAYTKQVTEIEDQLDINLKKHVFSWIGNEIAILHINDAISKKQKDVAAVLKTNDIDKAKENLNFLLSQIKEKTPLKFKQINYKNYVINFLDLKGFFKILAGNLFEKMEKPYFTIIDDCVIFSNSPNTLKEIINTKIANFTLSSSKNYTSFNDQFNQKSSMFLYINTPYIYEDLLSFTDRKTRNELTKNKDYFISFSQIGLQLTSDGGQFKSYLALFHEDPKLVNKQLLADKQLQKELTKIKGISETTAEENIFTLSEIFPTDLSASSYKKYYDTGELKFEVELKDGRKHGDYTSYYKNGKVKVNGKFKKGKQVGIWRAYSKEDGKLFSKKDF</sequence>
<gene>
    <name evidence="1" type="ORF">MARIT_2184</name>
</gene>
<dbReference type="Pfam" id="PF11832">
    <property type="entry name" value="DUF3352"/>
    <property type="match status" value="1"/>
</dbReference>
<dbReference type="Proteomes" id="UP000231564">
    <property type="component" value="Chromosome MARIT"/>
</dbReference>
<dbReference type="STRING" id="1349785.GCA_000509405_01698"/>
<dbReference type="OrthoDB" id="671157at2"/>
<dbReference type="KEGG" id="tmar:MARIT_2184"/>
<dbReference type="InterPro" id="IPR021787">
    <property type="entry name" value="DUF3352"/>
</dbReference>
<organism evidence="1 2">
    <name type="scientific">Tenacibaculum maritimum NCIMB 2154</name>
    <dbReference type="NCBI Taxonomy" id="1349785"/>
    <lineage>
        <taxon>Bacteria</taxon>
        <taxon>Pseudomonadati</taxon>
        <taxon>Bacteroidota</taxon>
        <taxon>Flavobacteriia</taxon>
        <taxon>Flavobacteriales</taxon>
        <taxon>Flavobacteriaceae</taxon>
        <taxon>Tenacibaculum</taxon>
    </lineage>
</organism>
<dbReference type="GeneID" id="47723663"/>
<evidence type="ECO:0000313" key="1">
    <source>
        <dbReference type="EMBL" id="SFZ83693.1"/>
    </source>
</evidence>
<dbReference type="EMBL" id="LT634361">
    <property type="protein sequence ID" value="SFZ83693.1"/>
    <property type="molecule type" value="Genomic_DNA"/>
</dbReference>
<protein>
    <recommendedName>
        <fullName evidence="3">DUF3352 domain-containing protein</fullName>
    </recommendedName>
</protein>
<dbReference type="SUPFAM" id="SSF82185">
    <property type="entry name" value="Histone H3 K4-specific methyltransferase SET7/9 N-terminal domain"/>
    <property type="match status" value="1"/>
</dbReference>
<dbReference type="RefSeq" id="WP_100211486.1">
    <property type="nucleotide sequence ID" value="NZ_CP138495.1"/>
</dbReference>
<reference evidence="1 2" key="1">
    <citation type="submission" date="2016-11" db="EMBL/GenBank/DDBJ databases">
        <authorList>
            <person name="Jaros S."/>
            <person name="Januszkiewicz K."/>
            <person name="Wedrychowicz H."/>
        </authorList>
    </citation>
    <scope>NUCLEOTIDE SEQUENCE [LARGE SCALE GENOMIC DNA]</scope>
    <source>
        <strain evidence="1">NCIMB 2154T</strain>
    </source>
</reference>
<accession>A0A2H1EB24</accession>
<name>A0A2H1EB24_9FLAO</name>
<proteinExistence type="predicted"/>
<evidence type="ECO:0008006" key="3">
    <source>
        <dbReference type="Google" id="ProtNLM"/>
    </source>
</evidence>
<dbReference type="Gene3D" id="2.20.110.10">
    <property type="entry name" value="Histone H3 K4-specific methyltransferase SET7/9 N-terminal domain"/>
    <property type="match status" value="1"/>
</dbReference>